<proteinExistence type="predicted"/>
<reference evidence="2 3" key="1">
    <citation type="submission" date="2020-01" db="EMBL/GenBank/DDBJ databases">
        <title>Genetics and antimicrobial susceptibilities of Nocardia species isolated from the soil; a comparison with species isolated from humans.</title>
        <authorList>
            <person name="Carrasco G."/>
            <person name="Monzon S."/>
            <person name="Sansegundo M."/>
            <person name="Garcia E."/>
            <person name="Garrido N."/>
            <person name="Medina M.J."/>
            <person name="Villalon P."/>
            <person name="Ramirez-Arocha A.C."/>
            <person name="Jimenez P."/>
            <person name="Cuesta I."/>
            <person name="Valdezate S."/>
        </authorList>
    </citation>
    <scope>NUCLEOTIDE SEQUENCE [LARGE SCALE GENOMIC DNA]</scope>
    <source>
        <strain evidence="2 3">CNM20110649</strain>
    </source>
</reference>
<keyword evidence="1" id="KW-1133">Transmembrane helix</keyword>
<gene>
    <name evidence="2" type="ORF">GV794_01875</name>
</gene>
<name>A0ABX0CCX5_9NOCA</name>
<evidence type="ECO:0000256" key="1">
    <source>
        <dbReference type="SAM" id="Phobius"/>
    </source>
</evidence>
<sequence length="91" mass="9531">MSRHSLPEDATQVRYPWRTTIRTVFQLVIGIAAALPMIVAASGLPESAAGVGVALGVAAAITRLMSLPAVNGALAVWLPWLAAEPKERGMP</sequence>
<keyword evidence="1" id="KW-0812">Transmembrane</keyword>
<dbReference type="RefSeq" id="WP_163824380.1">
    <property type="nucleotide sequence ID" value="NZ_JAAGUX010000002.1"/>
</dbReference>
<evidence type="ECO:0008006" key="4">
    <source>
        <dbReference type="Google" id="ProtNLM"/>
    </source>
</evidence>
<feature type="transmembrane region" description="Helical" evidence="1">
    <location>
        <begin position="24"/>
        <end position="44"/>
    </location>
</feature>
<dbReference type="Proteomes" id="UP000470876">
    <property type="component" value="Unassembled WGS sequence"/>
</dbReference>
<keyword evidence="1" id="KW-0472">Membrane</keyword>
<keyword evidence="3" id="KW-1185">Reference proteome</keyword>
<organism evidence="2 3">
    <name type="scientific">Nocardia cyriacigeorgica</name>
    <dbReference type="NCBI Taxonomy" id="135487"/>
    <lineage>
        <taxon>Bacteria</taxon>
        <taxon>Bacillati</taxon>
        <taxon>Actinomycetota</taxon>
        <taxon>Actinomycetes</taxon>
        <taxon>Mycobacteriales</taxon>
        <taxon>Nocardiaceae</taxon>
        <taxon>Nocardia</taxon>
    </lineage>
</organism>
<accession>A0ABX0CCX5</accession>
<evidence type="ECO:0000313" key="3">
    <source>
        <dbReference type="Proteomes" id="UP000470876"/>
    </source>
</evidence>
<protein>
    <recommendedName>
        <fullName evidence="4">Holin</fullName>
    </recommendedName>
</protein>
<evidence type="ECO:0000313" key="2">
    <source>
        <dbReference type="EMBL" id="NEW54416.1"/>
    </source>
</evidence>
<comment type="caution">
    <text evidence="2">The sequence shown here is derived from an EMBL/GenBank/DDBJ whole genome shotgun (WGS) entry which is preliminary data.</text>
</comment>
<dbReference type="EMBL" id="JAAGUX010000002">
    <property type="protein sequence ID" value="NEW54416.1"/>
    <property type="molecule type" value="Genomic_DNA"/>
</dbReference>
<feature type="transmembrane region" description="Helical" evidence="1">
    <location>
        <begin position="64"/>
        <end position="83"/>
    </location>
</feature>